<dbReference type="AlphaFoldDB" id="A0A3P8RIJ4"/>
<dbReference type="Bgee" id="ENSACLG00000027463">
    <property type="expression patterns" value="Expressed in muscle tissue and 4 other cell types or tissues"/>
</dbReference>
<keyword evidence="6 13" id="KW-0812">Transmembrane</keyword>
<feature type="transmembrane region" description="Helical" evidence="15">
    <location>
        <begin position="428"/>
        <end position="447"/>
    </location>
</feature>
<feature type="transmembrane region" description="Helical" evidence="15">
    <location>
        <begin position="248"/>
        <end position="279"/>
    </location>
</feature>
<evidence type="ECO:0000313" key="18">
    <source>
        <dbReference type="Proteomes" id="UP000265100"/>
    </source>
</evidence>
<reference evidence="17" key="3">
    <citation type="submission" date="2025-08" db="UniProtKB">
        <authorList>
            <consortium name="Ensembl"/>
        </authorList>
    </citation>
    <scope>IDENTIFICATION</scope>
</reference>
<dbReference type="Ensembl" id="ENSACLT00000041744.2">
    <property type="protein sequence ID" value="ENSACLP00000040786.2"/>
    <property type="gene ID" value="ENSACLG00000027463.2"/>
</dbReference>
<evidence type="ECO:0000256" key="4">
    <source>
        <dbReference type="ARBA" id="ARBA00022448"/>
    </source>
</evidence>
<evidence type="ECO:0000259" key="16">
    <source>
        <dbReference type="Pfam" id="PF00999"/>
    </source>
</evidence>
<dbReference type="PANTHER" id="PTHR10110:SF61">
    <property type="entry name" value="SODIUM_HYDROGEN EXCHANGER 9"/>
    <property type="match status" value="1"/>
</dbReference>
<dbReference type="InterPro" id="IPR004709">
    <property type="entry name" value="NaH_exchanger"/>
</dbReference>
<reference evidence="17" key="4">
    <citation type="submission" date="2025-09" db="UniProtKB">
        <authorList>
            <consortium name="Ensembl"/>
        </authorList>
    </citation>
    <scope>IDENTIFICATION</scope>
</reference>
<evidence type="ECO:0000256" key="9">
    <source>
        <dbReference type="ARBA" id="ARBA00023053"/>
    </source>
</evidence>
<keyword evidence="7" id="KW-0967">Endosome</keyword>
<feature type="transmembrane region" description="Helical" evidence="15">
    <location>
        <begin position="331"/>
        <end position="351"/>
    </location>
</feature>
<evidence type="ECO:0000256" key="12">
    <source>
        <dbReference type="ARBA" id="ARBA00023201"/>
    </source>
</evidence>
<keyword evidence="8 15" id="KW-1133">Transmembrane helix</keyword>
<keyword evidence="9" id="KW-0915">Sodium</keyword>
<feature type="transmembrane region" description="Helical" evidence="15">
    <location>
        <begin position="12"/>
        <end position="31"/>
    </location>
</feature>
<feature type="domain" description="Cation/H+ exchanger transmembrane" evidence="16">
    <location>
        <begin position="41"/>
        <end position="452"/>
    </location>
</feature>
<evidence type="ECO:0000256" key="6">
    <source>
        <dbReference type="ARBA" id="ARBA00022692"/>
    </source>
</evidence>
<evidence type="ECO:0000256" key="5">
    <source>
        <dbReference type="ARBA" id="ARBA00022475"/>
    </source>
</evidence>
<dbReference type="NCBIfam" id="TIGR00840">
    <property type="entry name" value="b_cpa1"/>
    <property type="match status" value="1"/>
</dbReference>
<feature type="compositionally biased region" description="Low complexity" evidence="14">
    <location>
        <begin position="536"/>
        <end position="546"/>
    </location>
</feature>
<accession>A0A3P8RIJ4</accession>
<feature type="transmembrane region" description="Helical" evidence="15">
    <location>
        <begin position="141"/>
        <end position="164"/>
    </location>
</feature>
<dbReference type="OMA" id="MIVFTIW"/>
<reference evidence="18" key="2">
    <citation type="submission" date="2023-03" db="EMBL/GenBank/DDBJ databases">
        <authorList>
            <consortium name="Wellcome Sanger Institute Data Sharing"/>
        </authorList>
    </citation>
    <scope>NUCLEOTIDE SEQUENCE [LARGE SCALE GENOMIC DNA]</scope>
</reference>
<feature type="transmembrane region" description="Helical" evidence="15">
    <location>
        <begin position="112"/>
        <end position="129"/>
    </location>
</feature>
<evidence type="ECO:0000256" key="2">
    <source>
        <dbReference type="ARBA" id="ARBA00004651"/>
    </source>
</evidence>
<dbReference type="GO" id="GO:0005886">
    <property type="term" value="C:plasma membrane"/>
    <property type="evidence" value="ECO:0007669"/>
    <property type="project" value="UniProtKB-SubCell"/>
</dbReference>
<keyword evidence="11 15" id="KW-0472">Membrane</keyword>
<dbReference type="STRING" id="8154.ENSACLP00000040786"/>
<dbReference type="PRINTS" id="PR01084">
    <property type="entry name" value="NAHEXCHNGR"/>
</dbReference>
<feature type="transmembrane region" description="Helical" evidence="15">
    <location>
        <begin position="176"/>
        <end position="201"/>
    </location>
</feature>
<gene>
    <name evidence="17" type="primary">SLC9A9</name>
</gene>
<dbReference type="Gene3D" id="6.10.140.1330">
    <property type="match status" value="1"/>
</dbReference>
<dbReference type="PRINTS" id="PR01088">
    <property type="entry name" value="NAHEXCHNGR6"/>
</dbReference>
<evidence type="ECO:0000256" key="15">
    <source>
        <dbReference type="SAM" id="Phobius"/>
    </source>
</evidence>
<dbReference type="GO" id="GO:0015385">
    <property type="term" value="F:sodium:proton antiporter activity"/>
    <property type="evidence" value="ECO:0007669"/>
    <property type="project" value="InterPro"/>
</dbReference>
<keyword evidence="10 13" id="KW-0406">Ion transport</keyword>
<keyword evidence="5" id="KW-1003">Cell membrane</keyword>
<organism evidence="17 18">
    <name type="scientific">Astatotilapia calliptera</name>
    <name type="common">Eastern happy</name>
    <name type="synonym">Chromis callipterus</name>
    <dbReference type="NCBI Taxonomy" id="8154"/>
    <lineage>
        <taxon>Eukaryota</taxon>
        <taxon>Metazoa</taxon>
        <taxon>Chordata</taxon>
        <taxon>Craniata</taxon>
        <taxon>Vertebrata</taxon>
        <taxon>Euteleostomi</taxon>
        <taxon>Actinopterygii</taxon>
        <taxon>Neopterygii</taxon>
        <taxon>Teleostei</taxon>
        <taxon>Neoteleostei</taxon>
        <taxon>Acanthomorphata</taxon>
        <taxon>Ovalentaria</taxon>
        <taxon>Cichlomorphae</taxon>
        <taxon>Cichliformes</taxon>
        <taxon>Cichlidae</taxon>
        <taxon>African cichlids</taxon>
        <taxon>Pseudocrenilabrinae</taxon>
        <taxon>Haplochromini</taxon>
        <taxon>Astatotilapia</taxon>
    </lineage>
</organism>
<dbReference type="GO" id="GO:0055038">
    <property type="term" value="C:recycling endosome membrane"/>
    <property type="evidence" value="ECO:0007669"/>
    <property type="project" value="UniProtKB-SubCell"/>
</dbReference>
<dbReference type="GeneTree" id="ENSGT00940000160094"/>
<feature type="transmembrane region" description="Helical" evidence="15">
    <location>
        <begin position="291"/>
        <end position="310"/>
    </location>
</feature>
<comment type="subcellular location">
    <subcellularLocation>
        <location evidence="2">Cell membrane</location>
        <topology evidence="2">Multi-pass membrane protein</topology>
    </subcellularLocation>
    <subcellularLocation>
        <location evidence="1">Recycling endosome membrane</location>
        <topology evidence="1">Multi-pass membrane protein</topology>
    </subcellularLocation>
</comment>
<dbReference type="GO" id="GO:0015386">
    <property type="term" value="F:potassium:proton antiporter activity"/>
    <property type="evidence" value="ECO:0007669"/>
    <property type="project" value="TreeGrafter"/>
</dbReference>
<evidence type="ECO:0000313" key="17">
    <source>
        <dbReference type="Ensembl" id="ENSACLP00000040786.2"/>
    </source>
</evidence>
<dbReference type="InterPro" id="IPR006153">
    <property type="entry name" value="Cation/H_exchanger_TM"/>
</dbReference>
<name>A0A3P8RIJ4_ASTCA</name>
<keyword evidence="4 13" id="KW-0813">Transport</keyword>
<evidence type="ECO:0000256" key="3">
    <source>
        <dbReference type="ARBA" id="ARBA00007367"/>
    </source>
</evidence>
<keyword evidence="18" id="KW-1185">Reference proteome</keyword>
<evidence type="ECO:0000256" key="8">
    <source>
        <dbReference type="ARBA" id="ARBA00022989"/>
    </source>
</evidence>
<evidence type="ECO:0000256" key="13">
    <source>
        <dbReference type="RuleBase" id="RU003722"/>
    </source>
</evidence>
<dbReference type="GO" id="GO:0051453">
    <property type="term" value="P:regulation of intracellular pH"/>
    <property type="evidence" value="ECO:0007669"/>
    <property type="project" value="TreeGrafter"/>
</dbReference>
<evidence type="ECO:0000256" key="7">
    <source>
        <dbReference type="ARBA" id="ARBA00022753"/>
    </source>
</evidence>
<proteinExistence type="inferred from homology"/>
<dbReference type="Proteomes" id="UP000265100">
    <property type="component" value="Chromosome 9"/>
</dbReference>
<dbReference type="InterPro" id="IPR002090">
    <property type="entry name" value="NHE-6/7/9"/>
</dbReference>
<dbReference type="InterPro" id="IPR018422">
    <property type="entry name" value="Cation/H_exchanger_CPA1"/>
</dbReference>
<keyword evidence="12 13" id="KW-0739">Sodium transport</keyword>
<evidence type="ECO:0000256" key="14">
    <source>
        <dbReference type="SAM" id="MobiDB-lite"/>
    </source>
</evidence>
<protein>
    <recommendedName>
        <fullName evidence="13">Sodium/hydrogen exchanger</fullName>
    </recommendedName>
</protein>
<feature type="transmembrane region" description="Helical" evidence="15">
    <location>
        <begin position="213"/>
        <end position="236"/>
    </location>
</feature>
<evidence type="ECO:0000256" key="11">
    <source>
        <dbReference type="ARBA" id="ARBA00023136"/>
    </source>
</evidence>
<dbReference type="PANTHER" id="PTHR10110">
    <property type="entry name" value="SODIUM/HYDROGEN EXCHANGER"/>
    <property type="match status" value="1"/>
</dbReference>
<evidence type="ECO:0000256" key="1">
    <source>
        <dbReference type="ARBA" id="ARBA00004195"/>
    </source>
</evidence>
<feature type="transmembrane region" description="Helical" evidence="15">
    <location>
        <begin position="43"/>
        <end position="62"/>
    </location>
</feature>
<reference evidence="17 18" key="1">
    <citation type="submission" date="2018-05" db="EMBL/GenBank/DDBJ databases">
        <authorList>
            <person name="Datahose"/>
        </authorList>
    </citation>
    <scope>NUCLEOTIDE SEQUENCE</scope>
</reference>
<dbReference type="GO" id="GO:0098719">
    <property type="term" value="P:sodium ion import across plasma membrane"/>
    <property type="evidence" value="ECO:0007669"/>
    <property type="project" value="TreeGrafter"/>
</dbReference>
<keyword evidence="13" id="KW-0050">Antiport</keyword>
<feature type="region of interest" description="Disordered" evidence="14">
    <location>
        <begin position="534"/>
        <end position="579"/>
    </location>
</feature>
<evidence type="ECO:0000256" key="10">
    <source>
        <dbReference type="ARBA" id="ARBA00023065"/>
    </source>
</evidence>
<sequence length="579" mass="63677">MSGAVQQKQDTVALPVFAAVTLALITILSVWKLKQFKYKLVNEAGVAMFYGLLLGLTVRLIWTDKGEAAEMNCVCVCVCNLSVSQTLLLPVKHCQSPTQQLCRLQETFDLQVLFNLFLPPIIFHGAYTLNQKRFLANLGSVLTYAFAGTIISCMCIGACMYGFTKLMVLLSEQKEEFFLTHCLLFGAIMSATDPVSVLGLLSDLRVDLDLHMLLFGESVLNDAVAIVLTHAITTYTQMNAGLIFNPTAFLHAFVFFLIVLIGSFLLGLIFTVITALISFSSLFFLLSWSSYLSAEACGLSGIVAVMFCGLSQARYTVLNLSSEGRARIKQLFEVFNFLGEISIFGYMGYILLKFTCHKFEPYFISGALLSVFISRAFNIYPLSFLLNLGRTNKIPCKFQHFMMFAGLRGAVAFRLAVKVTAKEVSHTIFTTTLLMIVFTIWVLGTAADPMLRRLDIRLVQTPCRVIQIVGCAKDLSSCLSICPSVYLKPMLTHCGPPLTESLPQCCGVFARVFSSPRVQEVRLFFSGKNTLDLGETESQQGSSESDSASEHQEDLLDGDLGLGTAPAQPREASGSSTQL</sequence>
<dbReference type="Pfam" id="PF00999">
    <property type="entry name" value="Na_H_Exchanger"/>
    <property type="match status" value="1"/>
</dbReference>
<comment type="similarity">
    <text evidence="3 13">Belongs to the monovalent cation:proton antiporter 1 (CPA1) transporter (TC 2.A.36) family.</text>
</comment>
<feature type="transmembrane region" description="Helical" evidence="15">
    <location>
        <begin position="363"/>
        <end position="386"/>
    </location>
</feature>